<dbReference type="OrthoDB" id="2747524at2759"/>
<evidence type="ECO:0000313" key="2">
    <source>
        <dbReference type="EMBL" id="RXW14763.1"/>
    </source>
</evidence>
<protein>
    <recommendedName>
        <fullName evidence="4">F-box domain-containing protein</fullName>
    </recommendedName>
</protein>
<reference evidence="2 3" key="1">
    <citation type="submission" date="2019-01" db="EMBL/GenBank/DDBJ databases">
        <title>Draft genome sequence of Psathyrella aberdarensis IHI B618.</title>
        <authorList>
            <person name="Buettner E."/>
            <person name="Kellner H."/>
        </authorList>
    </citation>
    <scope>NUCLEOTIDE SEQUENCE [LARGE SCALE GENOMIC DNA]</scope>
    <source>
        <strain evidence="2 3">IHI B618</strain>
    </source>
</reference>
<feature type="region of interest" description="Disordered" evidence="1">
    <location>
        <begin position="395"/>
        <end position="443"/>
    </location>
</feature>
<evidence type="ECO:0000256" key="1">
    <source>
        <dbReference type="SAM" id="MobiDB-lite"/>
    </source>
</evidence>
<keyword evidence="3" id="KW-1185">Reference proteome</keyword>
<accession>A0A4Q2D5R6</accession>
<dbReference type="Proteomes" id="UP000290288">
    <property type="component" value="Unassembled WGS sequence"/>
</dbReference>
<dbReference type="SUPFAM" id="SSF52047">
    <property type="entry name" value="RNI-like"/>
    <property type="match status" value="1"/>
</dbReference>
<evidence type="ECO:0008006" key="4">
    <source>
        <dbReference type="Google" id="ProtNLM"/>
    </source>
</evidence>
<organism evidence="2 3">
    <name type="scientific">Candolleomyces aberdarensis</name>
    <dbReference type="NCBI Taxonomy" id="2316362"/>
    <lineage>
        <taxon>Eukaryota</taxon>
        <taxon>Fungi</taxon>
        <taxon>Dikarya</taxon>
        <taxon>Basidiomycota</taxon>
        <taxon>Agaricomycotina</taxon>
        <taxon>Agaricomycetes</taxon>
        <taxon>Agaricomycetidae</taxon>
        <taxon>Agaricales</taxon>
        <taxon>Agaricineae</taxon>
        <taxon>Psathyrellaceae</taxon>
        <taxon>Candolleomyces</taxon>
    </lineage>
</organism>
<dbReference type="EMBL" id="SDEE01000649">
    <property type="protein sequence ID" value="RXW14763.1"/>
    <property type="molecule type" value="Genomic_DNA"/>
</dbReference>
<feature type="compositionally biased region" description="Low complexity" evidence="1">
    <location>
        <begin position="397"/>
        <end position="437"/>
    </location>
</feature>
<proteinExistence type="predicted"/>
<dbReference type="AlphaFoldDB" id="A0A4Q2D5R6"/>
<name>A0A4Q2D5R6_9AGAR</name>
<evidence type="ECO:0000313" key="3">
    <source>
        <dbReference type="Proteomes" id="UP000290288"/>
    </source>
</evidence>
<comment type="caution">
    <text evidence="2">The sequence shown here is derived from an EMBL/GenBank/DDBJ whole genome shotgun (WGS) entry which is preliminary data.</text>
</comment>
<gene>
    <name evidence="2" type="ORF">EST38_g11090</name>
</gene>
<sequence>MESRLPTDILYSIIAEVAGDRQTAHDLRSVSLASRLLREVTLPVLFATVQWPHGDKHSEENGLEFFPETLWRHFRKLSLLWPDHWPDASPPMWGDRYYIGGDYHPRHLDKLVRALPRMEGLSKFHISCPFYPPVSIFTALLQCPSIRSLSISDTPLYIDMLPPIPAQFNLEHIALVPVAEALRVGEGPYDSKYQEVTYYIRDYRKRYRNDSLARYAADSVLFNLAKADSLRSVQISGDLCSLSELAQHEWPNLHTLILTGHAPRANPNGTELVDVIAQMPKLIDLRLLFATVKNDPLFRILPANTAGEGSNVLLSSSYAIVQGPSGPYYTHRRNPATLLSQIRYLAISNACQLSGTIFHYADQLERLVICAISDLPRVPVALSRAEINALMRDLGTPPAASNGDASNPSSSSSKNSTPASTSPSSSSSASPASASSSGAGGNHHTVRYPSLKLLRIMIEDKANPELCHQISSLFPNLETLEVELCGYHDGKPIYDWDEFAVAFTPLAQLRNLRMCIQFPEFDDADRVEPWRNARRECASLFASRLPTLECVGFEYRKRTGTHRYEDSWLEYRVERYGDAEGGPPAVRRLSSSSSLSSRAYVPPYHHPQGIHPHGYVGACPAGGGRTGPVPASTVMRLEELPRSWYRFPEVWSPEYLTD</sequence>
<dbReference type="STRING" id="2316362.A0A4Q2D5R6"/>